<proteinExistence type="predicted"/>
<accession>A0A8H3G9P1</accession>
<sequence>MIPTQSNAPITEMTYAPPPLPDYLLRNHTLNVIVGVPTDEEVKSIHDVIRAINGMSAVPALYDHKLSTQLAQYLFTIQMAVYRNEYPSSVFPVENTYTPPSIPSQIPISLEPVVGAPSDEELETAHSAVRTLENLVNSPFFDSTLSTKLSQHLFNIQFGK</sequence>
<evidence type="ECO:0000313" key="2">
    <source>
        <dbReference type="Proteomes" id="UP000663888"/>
    </source>
</evidence>
<gene>
    <name evidence="1" type="ORF">RDB_LOCUS50793</name>
</gene>
<dbReference type="AlphaFoldDB" id="A0A8H3G9P1"/>
<reference evidence="1" key="1">
    <citation type="submission" date="2021-01" db="EMBL/GenBank/DDBJ databases">
        <authorList>
            <person name="Kaushik A."/>
        </authorList>
    </citation>
    <scope>NUCLEOTIDE SEQUENCE</scope>
    <source>
        <strain evidence="1">AG4-R118</strain>
    </source>
</reference>
<organism evidence="1 2">
    <name type="scientific">Rhizoctonia solani</name>
    <dbReference type="NCBI Taxonomy" id="456999"/>
    <lineage>
        <taxon>Eukaryota</taxon>
        <taxon>Fungi</taxon>
        <taxon>Dikarya</taxon>
        <taxon>Basidiomycota</taxon>
        <taxon>Agaricomycotina</taxon>
        <taxon>Agaricomycetes</taxon>
        <taxon>Cantharellales</taxon>
        <taxon>Ceratobasidiaceae</taxon>
        <taxon>Rhizoctonia</taxon>
    </lineage>
</organism>
<protein>
    <recommendedName>
        <fullName evidence="3">Laminin domain protein</fullName>
    </recommendedName>
</protein>
<dbReference type="Proteomes" id="UP000663888">
    <property type="component" value="Unassembled WGS sequence"/>
</dbReference>
<comment type="caution">
    <text evidence="1">The sequence shown here is derived from an EMBL/GenBank/DDBJ whole genome shotgun (WGS) entry which is preliminary data.</text>
</comment>
<name>A0A8H3G9P1_9AGAM</name>
<evidence type="ECO:0000313" key="1">
    <source>
        <dbReference type="EMBL" id="CAE6441380.1"/>
    </source>
</evidence>
<dbReference type="EMBL" id="CAJMWX010000973">
    <property type="protein sequence ID" value="CAE6441380.1"/>
    <property type="molecule type" value="Genomic_DNA"/>
</dbReference>
<evidence type="ECO:0008006" key="3">
    <source>
        <dbReference type="Google" id="ProtNLM"/>
    </source>
</evidence>